<name>A0A1G7RK22_9LACT</name>
<evidence type="ECO:0000313" key="1">
    <source>
        <dbReference type="EMBL" id="SDG11087.1"/>
    </source>
</evidence>
<accession>A0A1G7RK22</accession>
<reference evidence="1 2" key="1">
    <citation type="submission" date="2016-10" db="EMBL/GenBank/DDBJ databases">
        <authorList>
            <person name="de Groot N.N."/>
        </authorList>
    </citation>
    <scope>NUCLEOTIDE SEQUENCE [LARGE SCALE GENOMIC DNA]</scope>
    <source>
        <strain evidence="1 2">ATCC BAA-466</strain>
    </source>
</reference>
<dbReference type="STRING" id="120956.SAMN05421791_10370"/>
<dbReference type="Pfam" id="PF01136">
    <property type="entry name" value="Peptidase_U32"/>
    <property type="match status" value="1"/>
</dbReference>
<dbReference type="GO" id="GO:0006508">
    <property type="term" value="P:proteolysis"/>
    <property type="evidence" value="ECO:0007669"/>
    <property type="project" value="UniProtKB-KW"/>
</dbReference>
<evidence type="ECO:0000313" key="2">
    <source>
        <dbReference type="Proteomes" id="UP000199708"/>
    </source>
</evidence>
<sequence length="306" mass="35259">MIKLIATAESIGQAKKLIDIGIDEIVIGEEVFGLRLPGYFSIEEMKEVIDYAHLNKKEVIIAMNAILHNEQIEQARPFLKKIKAIGADQIMVGDTGLIQILKEKEYYLPYLYNASVVMTSAGQVNFWAKFGAQRAFVASEVPFVELKDMLKESQIPLVYQVYGATCIHQSRRRLLNNYFNYIQKDTQELTDRELFLSEPNKKDSHYSIYTDQHGTHIFANKDLNLLEYLPALAKEEQTHWYLDGLFTPEEDFNQIASQFLRVKELIEKNQVTSEGIELHSVAVKHYHTKNRELGTGFFLYEADQVQ</sequence>
<keyword evidence="1" id="KW-0378">Hydrolase</keyword>
<keyword evidence="1" id="KW-0645">Protease</keyword>
<dbReference type="PANTHER" id="PTHR30217:SF12">
    <property type="entry name" value="U32 FAMILY PEPTIDASE"/>
    <property type="match status" value="1"/>
</dbReference>
<dbReference type="OrthoDB" id="9807498at2"/>
<dbReference type="InterPro" id="IPR051454">
    <property type="entry name" value="RNA/ubiquinone_mod_enzymes"/>
</dbReference>
<dbReference type="RefSeq" id="WP_090289484.1">
    <property type="nucleotide sequence ID" value="NZ_FNCK01000003.1"/>
</dbReference>
<dbReference type="EMBL" id="FNCK01000003">
    <property type="protein sequence ID" value="SDG11087.1"/>
    <property type="molecule type" value="Genomic_DNA"/>
</dbReference>
<dbReference type="AlphaFoldDB" id="A0A1G7RK22"/>
<dbReference type="Proteomes" id="UP000199708">
    <property type="component" value="Unassembled WGS sequence"/>
</dbReference>
<keyword evidence="2" id="KW-1185">Reference proteome</keyword>
<protein>
    <submittedName>
        <fullName evidence="1">Collagenase-like protease, PrtC family</fullName>
    </submittedName>
</protein>
<proteinExistence type="predicted"/>
<dbReference type="InterPro" id="IPR001539">
    <property type="entry name" value="Peptidase_U32"/>
</dbReference>
<gene>
    <name evidence="1" type="ORF">SAMN05421791_10370</name>
</gene>
<organism evidence="1 2">
    <name type="scientific">Facklamia miroungae</name>
    <dbReference type="NCBI Taxonomy" id="120956"/>
    <lineage>
        <taxon>Bacteria</taxon>
        <taxon>Bacillati</taxon>
        <taxon>Bacillota</taxon>
        <taxon>Bacilli</taxon>
        <taxon>Lactobacillales</taxon>
        <taxon>Aerococcaceae</taxon>
        <taxon>Facklamia</taxon>
    </lineage>
</organism>
<dbReference type="PANTHER" id="PTHR30217">
    <property type="entry name" value="PEPTIDASE U32 FAMILY"/>
    <property type="match status" value="1"/>
</dbReference>
<dbReference type="GO" id="GO:0008233">
    <property type="term" value="F:peptidase activity"/>
    <property type="evidence" value="ECO:0007669"/>
    <property type="project" value="UniProtKB-KW"/>
</dbReference>